<dbReference type="InterPro" id="IPR035441">
    <property type="entry name" value="TFIIS/LEDGF_dom_sf"/>
</dbReference>
<feature type="domain" description="TFIIS N-terminal" evidence="8">
    <location>
        <begin position="246"/>
        <end position="323"/>
    </location>
</feature>
<evidence type="ECO:0000313" key="10">
    <source>
        <dbReference type="Proteomes" id="UP000750711"/>
    </source>
</evidence>
<evidence type="ECO:0000256" key="2">
    <source>
        <dbReference type="ARBA" id="ARBA00023163"/>
    </source>
</evidence>
<dbReference type="Proteomes" id="UP000750711">
    <property type="component" value="Unassembled WGS sequence"/>
</dbReference>
<evidence type="ECO:0000256" key="7">
    <source>
        <dbReference type="SAM" id="MobiDB-lite"/>
    </source>
</evidence>
<evidence type="ECO:0000313" key="9">
    <source>
        <dbReference type="EMBL" id="KAH0565626.1"/>
    </source>
</evidence>
<gene>
    <name evidence="9" type="ORF">GP486_000984</name>
</gene>
<keyword evidence="1" id="KW-0805">Transcription regulation</keyword>
<keyword evidence="3 6" id="KW-0539">Nucleus</keyword>
<protein>
    <recommendedName>
        <fullName evidence="8">TFIIS N-terminal domain-containing protein</fullName>
    </recommendedName>
</protein>
<comment type="function">
    <text evidence="4">Transcription factor involved in RNA polymerase II transcription regulation. May function in both SPT15/TBP post-recruitment and recruitment steps of transcription.</text>
</comment>
<sequence>MSASPLSETGHDPDTSSNQLLPPSLDMISDNDSELSDLDDAIFEDFDDRAVAADRPIAIDESNVALLGVHKRKRPEGEREAEEAAKKKKKEARREKPKKSRKPKDTEDDVDFLEDGDGSEKRKRRTAGERKQKAKARPRSPSPEKEEDLTPEERRKRALDRAMDEALKNPNKRRRKKDEEDLEIAASEEIEDVKRRMVDAAQADGKAREVGKPAMYKLKMLPEVVALLNRNTIQHTILDPEINFLEAVKFFLEPLSDGSLPAYNIQSELFAALAKLPINTESLLASGIGKVALFYTKSKRPEISIKRQAERLMGEWSRPILKRSDDYRQRKFVETEYDPTNLPLRSSRPVASQAAADREAILAPPVRNPNRARIQTAAPRSYDIVPKSVIPSQNAFSRPGADDAFRRMKARELAKNGRVRR</sequence>
<dbReference type="FunFam" id="1.20.930.10:FF:000003">
    <property type="entry name" value="Putative Transcription factor IWS1"/>
    <property type="match status" value="1"/>
</dbReference>
<feature type="compositionally biased region" description="Basic residues" evidence="7">
    <location>
        <begin position="86"/>
        <end position="102"/>
    </location>
</feature>
<comment type="similarity">
    <text evidence="5">Belongs to the IWS1 family.</text>
</comment>
<proteinExistence type="inferred from homology"/>
<evidence type="ECO:0000256" key="6">
    <source>
        <dbReference type="PROSITE-ProRule" id="PRU00649"/>
    </source>
</evidence>
<feature type="compositionally biased region" description="Basic and acidic residues" evidence="7">
    <location>
        <begin position="151"/>
        <end position="167"/>
    </location>
</feature>
<accession>A0A9P8LHJ5</accession>
<evidence type="ECO:0000256" key="4">
    <source>
        <dbReference type="ARBA" id="ARBA00037349"/>
    </source>
</evidence>
<dbReference type="PANTHER" id="PTHR46010">
    <property type="entry name" value="PROTEIN IWS1 HOMOLOG"/>
    <property type="match status" value="1"/>
</dbReference>
<comment type="caution">
    <text evidence="9">The sequence shown here is derived from an EMBL/GenBank/DDBJ whole genome shotgun (WGS) entry which is preliminary data.</text>
</comment>
<dbReference type="EMBL" id="JAGHQM010000075">
    <property type="protein sequence ID" value="KAH0565626.1"/>
    <property type="molecule type" value="Genomic_DNA"/>
</dbReference>
<dbReference type="GO" id="GO:0016973">
    <property type="term" value="P:poly(A)+ mRNA export from nucleus"/>
    <property type="evidence" value="ECO:0007669"/>
    <property type="project" value="TreeGrafter"/>
</dbReference>
<comment type="subcellular location">
    <subcellularLocation>
        <location evidence="6">Nucleus</location>
    </subcellularLocation>
</comment>
<evidence type="ECO:0000256" key="1">
    <source>
        <dbReference type="ARBA" id="ARBA00023015"/>
    </source>
</evidence>
<dbReference type="InterPro" id="IPR017923">
    <property type="entry name" value="TFIIS_N"/>
</dbReference>
<dbReference type="Gene3D" id="1.20.930.10">
    <property type="entry name" value="Conserved domain common to transcription factors TFIIS, elongin A, CRSP70"/>
    <property type="match status" value="1"/>
</dbReference>
<dbReference type="Pfam" id="PF08711">
    <property type="entry name" value="Med26"/>
    <property type="match status" value="1"/>
</dbReference>
<feature type="region of interest" description="Disordered" evidence="7">
    <location>
        <begin position="53"/>
        <end position="181"/>
    </location>
</feature>
<name>A0A9P8LHJ5_9PEZI</name>
<organism evidence="9 10">
    <name type="scientific">Trichoglossum hirsutum</name>
    <dbReference type="NCBI Taxonomy" id="265104"/>
    <lineage>
        <taxon>Eukaryota</taxon>
        <taxon>Fungi</taxon>
        <taxon>Dikarya</taxon>
        <taxon>Ascomycota</taxon>
        <taxon>Pezizomycotina</taxon>
        <taxon>Geoglossomycetes</taxon>
        <taxon>Geoglossales</taxon>
        <taxon>Geoglossaceae</taxon>
        <taxon>Trichoglossum</taxon>
    </lineage>
</organism>
<dbReference type="PANTHER" id="PTHR46010:SF1">
    <property type="entry name" value="PROTEIN IWS1 HOMOLOG"/>
    <property type="match status" value="1"/>
</dbReference>
<evidence type="ECO:0000259" key="8">
    <source>
        <dbReference type="PROSITE" id="PS51319"/>
    </source>
</evidence>
<evidence type="ECO:0000256" key="3">
    <source>
        <dbReference type="ARBA" id="ARBA00023242"/>
    </source>
</evidence>
<reference evidence="9" key="1">
    <citation type="submission" date="2021-03" db="EMBL/GenBank/DDBJ databases">
        <title>Comparative genomics and phylogenomic investigation of the class Geoglossomycetes provide insights into ecological specialization and systematics.</title>
        <authorList>
            <person name="Melie T."/>
            <person name="Pirro S."/>
            <person name="Miller A.N."/>
            <person name="Quandt A."/>
        </authorList>
    </citation>
    <scope>NUCLEOTIDE SEQUENCE</scope>
    <source>
        <strain evidence="9">CAQ_001_2017</strain>
    </source>
</reference>
<feature type="compositionally biased region" description="Basic and acidic residues" evidence="7">
    <location>
        <begin position="75"/>
        <end position="85"/>
    </location>
</feature>
<dbReference type="InterPro" id="IPR051037">
    <property type="entry name" value="RNAPII_TF_IWS1"/>
</dbReference>
<dbReference type="AlphaFoldDB" id="A0A9P8LHJ5"/>
<keyword evidence="2" id="KW-0804">Transcription</keyword>
<feature type="region of interest" description="Disordered" evidence="7">
    <location>
        <begin position="1"/>
        <end position="33"/>
    </location>
</feature>
<dbReference type="PROSITE" id="PS51319">
    <property type="entry name" value="TFIIS_N"/>
    <property type="match status" value="1"/>
</dbReference>
<evidence type="ECO:0000256" key="5">
    <source>
        <dbReference type="ARBA" id="ARBA00037992"/>
    </source>
</evidence>
<dbReference type="GO" id="GO:0005634">
    <property type="term" value="C:nucleus"/>
    <property type="evidence" value="ECO:0007669"/>
    <property type="project" value="UniProtKB-SubCell"/>
</dbReference>
<feature type="compositionally biased region" description="Acidic residues" evidence="7">
    <location>
        <begin position="106"/>
        <end position="117"/>
    </location>
</feature>
<keyword evidence="10" id="KW-1185">Reference proteome</keyword>